<dbReference type="Proteomes" id="UP000054937">
    <property type="component" value="Unassembled WGS sequence"/>
</dbReference>
<dbReference type="OMA" id="LIFHEEN"/>
<evidence type="ECO:0000259" key="1">
    <source>
        <dbReference type="Pfam" id="PF10433"/>
    </source>
</evidence>
<comment type="caution">
    <text evidence="2">The sequence shown here is derived from an EMBL/GenBank/DDBJ whole genome shotgun (WGS) entry which is preliminary data.</text>
</comment>
<evidence type="ECO:0000313" key="3">
    <source>
        <dbReference type="Proteomes" id="UP000054937"/>
    </source>
</evidence>
<dbReference type="OrthoDB" id="433457at2759"/>
<keyword evidence="3" id="KW-1185">Reference proteome</keyword>
<dbReference type="InterPro" id="IPR050358">
    <property type="entry name" value="RSE1/DDB1/CFT1"/>
</dbReference>
<name>A0A0V0QER7_PSEPJ</name>
<reference evidence="2 3" key="1">
    <citation type="journal article" date="2015" name="Sci. Rep.">
        <title>Genome of the facultative scuticociliatosis pathogen Pseudocohnilembus persalinus provides insight into its virulence through horizontal gene transfer.</title>
        <authorList>
            <person name="Xiong J."/>
            <person name="Wang G."/>
            <person name="Cheng J."/>
            <person name="Tian M."/>
            <person name="Pan X."/>
            <person name="Warren A."/>
            <person name="Jiang C."/>
            <person name="Yuan D."/>
            <person name="Miao W."/>
        </authorList>
    </citation>
    <scope>NUCLEOTIDE SEQUENCE [LARGE SCALE GENOMIC DNA]</scope>
    <source>
        <strain evidence="2">36N120E</strain>
    </source>
</reference>
<dbReference type="AlphaFoldDB" id="A0A0V0QER7"/>
<dbReference type="InterPro" id="IPR018846">
    <property type="entry name" value="Beta-prop_RSE1/DDB1/CPSF1_1st"/>
</dbReference>
<organism evidence="2 3">
    <name type="scientific">Pseudocohnilembus persalinus</name>
    <name type="common">Ciliate</name>
    <dbReference type="NCBI Taxonomy" id="266149"/>
    <lineage>
        <taxon>Eukaryota</taxon>
        <taxon>Sar</taxon>
        <taxon>Alveolata</taxon>
        <taxon>Ciliophora</taxon>
        <taxon>Intramacronucleata</taxon>
        <taxon>Oligohymenophorea</taxon>
        <taxon>Scuticociliatia</taxon>
        <taxon>Philasterida</taxon>
        <taxon>Pseudocohnilembidae</taxon>
        <taxon>Pseudocohnilembus</taxon>
    </lineage>
</organism>
<proteinExistence type="predicted"/>
<evidence type="ECO:0000313" key="2">
    <source>
        <dbReference type="EMBL" id="KRX00713.1"/>
    </source>
</evidence>
<dbReference type="InterPro" id="IPR015943">
    <property type="entry name" value="WD40/YVTN_repeat-like_dom_sf"/>
</dbReference>
<gene>
    <name evidence="2" type="ORF">PPERSA_00940</name>
</gene>
<accession>A0A0V0QER7</accession>
<sequence>MNIEPKESSNQITDQDTGHIFSTLFKSYHVSSGVTIKAEIEPQLLKTSEMDIENFKNQQISPLTNCLVISKPNSLEFFLIEKGILDPLFELNLNANLKLIEKIQNLNEKPDFLFILTEDLKYRFCQVQGTKQQKVFFKGSINMPNQERLDEDLVSVKIFQKNTSQSEIVGYVCIYAYEQEIKVLPFKIHSDQKFTVYKMLTIRLQQDGVYQIYPMLDLVNQTNNHVLGIIYDSKFQTIEFQEKDSEATECIISNKWRIQTEEDIIFFQQTQIIQGGLLFTTTGVFLYQFGQSKAIKFQKLPGLVQAVCQIPIDDKNKEIYIVGLEKLQKKSGKNQELYMLMLEKNINSLQQYNLMAKYLGETSVSSVLIYLGNKFIFLGSKQDDGQLLQIIDEENQNQPENPYINNWALFSNLGKIYCISSTRNEQSKQLMISSPEKNDSLNLFQKSISLNLLREVSFKQQIKSLFVLNDTDILVSFRNSTIYFQMKSGQLQQITSQKFMQFQQKTIHAFNVDKYNFVQITTQGIYLISTKQVGMGNGIVNIYYFSQIKFNERMDVEQYKANDEIQIEGNPFLQIEQMKKIKVGYQPVQLKQASHLVQYFGGGATQAINCVSSDVSILKCLIDKNEKFDLISINIECIQNMDEILINGIPHIVTVQENNKIQISSLETSQKYHIQQFGKSQLTEKNIKKIDQQIVEESKENCLESIQNIVNPSFSLFKNEIVQIINSKYIVKMDIQEDELSMQYNSRIQICKLHDQEIIQEKLLKDERIYSLAIQGQVLVIGGEVNQQKNDQIINTQPKGVLYVLNITRDEKFSYKSELLIHQIDVNNDGLLLIADPIKNVNVFEIDENEKTLWPYAKSSFLSRTSQSNFYGNQILQSDIDGNIMIMQKDINVQSDLQHSIYIGENITTAQKLNVEIKDIQDEFIGKNKLNLNILGSSKGSLLIVLGINGKVNMGNLGNFIDLDVIKKVQDLKNNQIEQLIQEMELETEFTPNDLIMLIDNIERIIF</sequence>
<protein>
    <recommendedName>
        <fullName evidence="1">RSE1/DDB1/CPSF1 first beta-propeller domain-containing protein</fullName>
    </recommendedName>
</protein>
<dbReference type="PANTHER" id="PTHR10644">
    <property type="entry name" value="DNA REPAIR/RNA PROCESSING CPSF FAMILY"/>
    <property type="match status" value="1"/>
</dbReference>
<dbReference type="Pfam" id="PF10433">
    <property type="entry name" value="Beta-prop_RSE1_1st"/>
    <property type="match status" value="1"/>
</dbReference>
<dbReference type="Gene3D" id="2.130.10.10">
    <property type="entry name" value="YVTN repeat-like/Quinoprotein amine dehydrogenase"/>
    <property type="match status" value="3"/>
</dbReference>
<dbReference type="EMBL" id="LDAU01000183">
    <property type="protein sequence ID" value="KRX00713.1"/>
    <property type="molecule type" value="Genomic_DNA"/>
</dbReference>
<dbReference type="InParanoid" id="A0A0V0QER7"/>
<feature type="domain" description="RSE1/DDB1/CPSF1 first beta-propeller" evidence="1">
    <location>
        <begin position="61"/>
        <end position="399"/>
    </location>
</feature>